<dbReference type="PROSITE" id="PS50206">
    <property type="entry name" value="RHODANESE_3"/>
    <property type="match status" value="1"/>
</dbReference>
<accession>A0A023AYI8</accession>
<dbReference type="PANTHER" id="PTHR10953:SF102">
    <property type="entry name" value="ADENYLYLTRANSFERASE AND SULFURTRANSFERASE MOCS3"/>
    <property type="match status" value="1"/>
</dbReference>
<dbReference type="AlphaFoldDB" id="A0A023AYI8"/>
<dbReference type="InterPro" id="IPR045886">
    <property type="entry name" value="ThiF/MoeB/HesA"/>
</dbReference>
<dbReference type="GeneID" id="22915584"/>
<dbReference type="VEuPathDB" id="CryptoDB:GNI_161120"/>
<evidence type="ECO:0000313" key="3">
    <source>
        <dbReference type="Proteomes" id="UP000019763"/>
    </source>
</evidence>
<keyword evidence="2" id="KW-0548">Nucleotidyltransferase</keyword>
<dbReference type="GO" id="GO:0016779">
    <property type="term" value="F:nucleotidyltransferase activity"/>
    <property type="evidence" value="ECO:0007669"/>
    <property type="project" value="UniProtKB-KW"/>
</dbReference>
<proteinExistence type="predicted"/>
<dbReference type="Pfam" id="PF00899">
    <property type="entry name" value="ThiF"/>
    <property type="match status" value="1"/>
</dbReference>
<evidence type="ECO:0000259" key="1">
    <source>
        <dbReference type="PROSITE" id="PS50206"/>
    </source>
</evidence>
<reference evidence="2" key="1">
    <citation type="submission" date="2013-12" db="EMBL/GenBank/DDBJ databases">
        <authorList>
            <person name="Omoto C.K."/>
            <person name="Sibley D."/>
            <person name="Venepally P."/>
            <person name="Hadjithomas M."/>
            <person name="Karamycheva S."/>
            <person name="Brunk B."/>
            <person name="Roos D."/>
            <person name="Caler E."/>
            <person name="Lorenzi H."/>
        </authorList>
    </citation>
    <scope>NUCLEOTIDE SEQUENCE</scope>
</reference>
<dbReference type="Proteomes" id="UP000019763">
    <property type="component" value="Unassembled WGS sequence"/>
</dbReference>
<dbReference type="GO" id="GO:0005737">
    <property type="term" value="C:cytoplasm"/>
    <property type="evidence" value="ECO:0007669"/>
    <property type="project" value="TreeGrafter"/>
</dbReference>
<dbReference type="InterPro" id="IPR001763">
    <property type="entry name" value="Rhodanese-like_dom"/>
</dbReference>
<dbReference type="InterPro" id="IPR000594">
    <property type="entry name" value="ThiF_NAD_FAD-bd"/>
</dbReference>
<organism evidence="2 3">
    <name type="scientific">Gregarina niphandrodes</name>
    <name type="common">Septate eugregarine</name>
    <dbReference type="NCBI Taxonomy" id="110365"/>
    <lineage>
        <taxon>Eukaryota</taxon>
        <taxon>Sar</taxon>
        <taxon>Alveolata</taxon>
        <taxon>Apicomplexa</taxon>
        <taxon>Conoidasida</taxon>
        <taxon>Gregarinasina</taxon>
        <taxon>Eugregarinorida</taxon>
        <taxon>Gregarinidae</taxon>
        <taxon>Gregarina</taxon>
    </lineage>
</organism>
<keyword evidence="2" id="KW-0808">Transferase</keyword>
<dbReference type="EC" id="2.7.7.73" evidence="2"/>
<dbReference type="GO" id="GO:0008641">
    <property type="term" value="F:ubiquitin-like modifier activating enzyme activity"/>
    <property type="evidence" value="ECO:0007669"/>
    <property type="project" value="InterPro"/>
</dbReference>
<dbReference type="Gene3D" id="3.40.250.10">
    <property type="entry name" value="Rhodanese-like domain"/>
    <property type="match status" value="1"/>
</dbReference>
<comment type="caution">
    <text evidence="2">The sequence shown here is derived from an EMBL/GenBank/DDBJ whole genome shotgun (WGS) entry which is preliminary data.</text>
</comment>
<feature type="domain" description="Rhodanese" evidence="1">
    <location>
        <begin position="320"/>
        <end position="420"/>
    </location>
</feature>
<protein>
    <submittedName>
        <fullName evidence="2">Molybdopterin biosynthesis protein</fullName>
        <ecNumber evidence="2">2.7.7.73</ecNumber>
    </submittedName>
</protein>
<dbReference type="eggNOG" id="KOG2017">
    <property type="taxonomic scope" value="Eukaryota"/>
</dbReference>
<sequence>MHETAAGMETEAGTEIAATSARSVMSQAEVVRYQRQLLVADIGPAGQAALLRSSVVMVGCGGLCAGALPSMAGAGVGCLTLVDGDVIDPTNLHRQTIYRTCDQGQYKAVAAEAYVRALNPGCQVQTESEFLTPNNALRLFENADLILDCTDSLPARRLISDAAEITARNRHRLLPVISGSALKMQGHILLYGLETTHTYRTLLGSQSWLQRCLQPGRQDCATAGIFGPVPQIIGHLMAASALKVLMGHPLPEWNFMLYDLATSKAPFQCVRLKPRTAEPAIEAFVPADYITSCGAGSSSAVSLPWLETITWQQSFDLGKNGKAVIYVDARPITMSQVGSMPNARLIPAALLQAKALEALDAASLDPVAALFAFEPESGSGSAQSGSAQSGSDLTASGQAGPDIHFYCRRGNASRNCAETLCRLVQSSREWGDHWLQHVQVCAVTEGFSVLVDNFPGFRDLLVI</sequence>
<dbReference type="InterPro" id="IPR035985">
    <property type="entry name" value="Ubiquitin-activating_enz"/>
</dbReference>
<dbReference type="InterPro" id="IPR036873">
    <property type="entry name" value="Rhodanese-like_dom_sf"/>
</dbReference>
<evidence type="ECO:0000313" key="2">
    <source>
        <dbReference type="EMBL" id="EZG43714.1"/>
    </source>
</evidence>
<dbReference type="EMBL" id="AFNH02001201">
    <property type="protein sequence ID" value="EZG43714.1"/>
    <property type="molecule type" value="Genomic_DNA"/>
</dbReference>
<dbReference type="PANTHER" id="PTHR10953">
    <property type="entry name" value="UBIQUITIN-ACTIVATING ENZYME E1"/>
    <property type="match status" value="1"/>
</dbReference>
<dbReference type="Gene3D" id="3.40.50.720">
    <property type="entry name" value="NAD(P)-binding Rossmann-like Domain"/>
    <property type="match status" value="1"/>
</dbReference>
<dbReference type="GO" id="GO:0004792">
    <property type="term" value="F:thiosulfate-cyanide sulfurtransferase activity"/>
    <property type="evidence" value="ECO:0007669"/>
    <property type="project" value="TreeGrafter"/>
</dbReference>
<dbReference type="CDD" id="cd00757">
    <property type="entry name" value="ThiF_MoeB_HesA_family"/>
    <property type="match status" value="1"/>
</dbReference>
<dbReference type="RefSeq" id="XP_011133044.1">
    <property type="nucleotide sequence ID" value="XM_011134742.1"/>
</dbReference>
<name>A0A023AYI8_GRENI</name>
<gene>
    <name evidence="2" type="ORF">GNI_161120</name>
</gene>
<dbReference type="SUPFAM" id="SSF52821">
    <property type="entry name" value="Rhodanese/Cell cycle control phosphatase"/>
    <property type="match status" value="1"/>
</dbReference>
<dbReference type="OrthoDB" id="10261062at2759"/>
<dbReference type="SUPFAM" id="SSF69572">
    <property type="entry name" value="Activating enzymes of the ubiquitin-like proteins"/>
    <property type="match status" value="1"/>
</dbReference>
<keyword evidence="3" id="KW-1185">Reference proteome</keyword>